<dbReference type="AlphaFoldDB" id="A0A7X0C242"/>
<dbReference type="GO" id="GO:0003746">
    <property type="term" value="F:translation elongation factor activity"/>
    <property type="evidence" value="ECO:0007669"/>
    <property type="project" value="UniProtKB-KW"/>
</dbReference>
<organism evidence="1 2">
    <name type="scientific">Nonomuraea muscovyensis</name>
    <dbReference type="NCBI Taxonomy" id="1124761"/>
    <lineage>
        <taxon>Bacteria</taxon>
        <taxon>Bacillati</taxon>
        <taxon>Actinomycetota</taxon>
        <taxon>Actinomycetes</taxon>
        <taxon>Streptosporangiales</taxon>
        <taxon>Streptosporangiaceae</taxon>
        <taxon>Nonomuraea</taxon>
    </lineage>
</organism>
<accession>A0A7X0C242</accession>
<protein>
    <submittedName>
        <fullName evidence="1">Transcription elongation factor Elf1</fullName>
    </submittedName>
</protein>
<name>A0A7X0C242_9ACTN</name>
<reference evidence="1 2" key="1">
    <citation type="submission" date="2020-08" db="EMBL/GenBank/DDBJ databases">
        <title>Sequencing the genomes of 1000 actinobacteria strains.</title>
        <authorList>
            <person name="Klenk H.-P."/>
        </authorList>
    </citation>
    <scope>NUCLEOTIDE SEQUENCE [LARGE SCALE GENOMIC DNA]</scope>
    <source>
        <strain evidence="1 2">DSM 45913</strain>
    </source>
</reference>
<dbReference type="RefSeq" id="WP_185083943.1">
    <property type="nucleotide sequence ID" value="NZ_JACHJB010000001.1"/>
</dbReference>
<keyword evidence="1" id="KW-0251">Elongation factor</keyword>
<evidence type="ECO:0000313" key="1">
    <source>
        <dbReference type="EMBL" id="MBB6346095.1"/>
    </source>
</evidence>
<keyword evidence="1" id="KW-0648">Protein biosynthesis</keyword>
<dbReference type="Proteomes" id="UP000583800">
    <property type="component" value="Unassembled WGS sequence"/>
</dbReference>
<dbReference type="EMBL" id="JACHJB010000001">
    <property type="protein sequence ID" value="MBB6346095.1"/>
    <property type="molecule type" value="Genomic_DNA"/>
</dbReference>
<gene>
    <name evidence="1" type="ORF">FHU36_002604</name>
</gene>
<comment type="caution">
    <text evidence="1">The sequence shown here is derived from an EMBL/GenBank/DDBJ whole genome shotgun (WGS) entry which is preliminary data.</text>
</comment>
<keyword evidence="2" id="KW-1185">Reference proteome</keyword>
<evidence type="ECO:0000313" key="2">
    <source>
        <dbReference type="Proteomes" id="UP000583800"/>
    </source>
</evidence>
<proteinExistence type="predicted"/>
<sequence length="49" mass="5143">MCKSVIVAGGKPVTCTNCGSVEWTDIRKAANKITASCGTCGRRLELTVL</sequence>